<sequence>MEPGAGQLPDRGAQNERTQLAWTRTAAALVVGLLLLSRLLLSRWVVAGLVFFVIGVGLLAVLAVGIRRRYAISRRALDRGTPHADGGLIAISAAVVVLLGVGELVHLALA</sequence>
<dbReference type="Pfam" id="PF02656">
    <property type="entry name" value="DUF202"/>
    <property type="match status" value="1"/>
</dbReference>
<evidence type="ECO:0000256" key="5">
    <source>
        <dbReference type="SAM" id="Phobius"/>
    </source>
</evidence>
<accession>A0A7K1FG08</accession>
<reference evidence="7 8" key="1">
    <citation type="submission" date="2019-11" db="EMBL/GenBank/DDBJ databases">
        <authorList>
            <person name="Jiang L.-Q."/>
        </authorList>
    </citation>
    <scope>NUCLEOTIDE SEQUENCE [LARGE SCALE GENOMIC DNA]</scope>
    <source>
        <strain evidence="7 8">YIM 132087</strain>
    </source>
</reference>
<evidence type="ECO:0000256" key="2">
    <source>
        <dbReference type="ARBA" id="ARBA00022692"/>
    </source>
</evidence>
<protein>
    <submittedName>
        <fullName evidence="7">DUF202 domain-containing protein</fullName>
    </submittedName>
</protein>
<dbReference type="Proteomes" id="UP000460221">
    <property type="component" value="Unassembled WGS sequence"/>
</dbReference>
<feature type="transmembrane region" description="Helical" evidence="5">
    <location>
        <begin position="46"/>
        <end position="66"/>
    </location>
</feature>
<name>A0A7K1FG08_9ACTN</name>
<organism evidence="7 8">
    <name type="scientific">Nakamurella alba</name>
    <dbReference type="NCBI Taxonomy" id="2665158"/>
    <lineage>
        <taxon>Bacteria</taxon>
        <taxon>Bacillati</taxon>
        <taxon>Actinomycetota</taxon>
        <taxon>Actinomycetes</taxon>
        <taxon>Nakamurellales</taxon>
        <taxon>Nakamurellaceae</taxon>
        <taxon>Nakamurella</taxon>
    </lineage>
</organism>
<comment type="subcellular location">
    <subcellularLocation>
        <location evidence="1">Endomembrane system</location>
        <topology evidence="1">Multi-pass membrane protein</topology>
    </subcellularLocation>
</comment>
<dbReference type="RefSeq" id="WP_154766993.1">
    <property type="nucleotide sequence ID" value="NZ_WLYK01000001.1"/>
</dbReference>
<proteinExistence type="predicted"/>
<feature type="domain" description="DUF202" evidence="6">
    <location>
        <begin position="11"/>
        <end position="69"/>
    </location>
</feature>
<evidence type="ECO:0000256" key="3">
    <source>
        <dbReference type="ARBA" id="ARBA00022989"/>
    </source>
</evidence>
<dbReference type="AlphaFoldDB" id="A0A7K1FG08"/>
<dbReference type="InterPro" id="IPR003807">
    <property type="entry name" value="DUF202"/>
</dbReference>
<keyword evidence="2 5" id="KW-0812">Transmembrane</keyword>
<keyword evidence="8" id="KW-1185">Reference proteome</keyword>
<dbReference type="EMBL" id="WLYK01000001">
    <property type="protein sequence ID" value="MTD13042.1"/>
    <property type="molecule type" value="Genomic_DNA"/>
</dbReference>
<gene>
    <name evidence="7" type="ORF">GIS00_03660</name>
</gene>
<evidence type="ECO:0000259" key="6">
    <source>
        <dbReference type="Pfam" id="PF02656"/>
    </source>
</evidence>
<evidence type="ECO:0000256" key="1">
    <source>
        <dbReference type="ARBA" id="ARBA00004127"/>
    </source>
</evidence>
<feature type="transmembrane region" description="Helical" evidence="5">
    <location>
        <begin position="21"/>
        <end position="40"/>
    </location>
</feature>
<evidence type="ECO:0000313" key="7">
    <source>
        <dbReference type="EMBL" id="MTD13042.1"/>
    </source>
</evidence>
<feature type="transmembrane region" description="Helical" evidence="5">
    <location>
        <begin position="87"/>
        <end position="109"/>
    </location>
</feature>
<keyword evidence="4 5" id="KW-0472">Membrane</keyword>
<evidence type="ECO:0000313" key="8">
    <source>
        <dbReference type="Proteomes" id="UP000460221"/>
    </source>
</evidence>
<keyword evidence="3 5" id="KW-1133">Transmembrane helix</keyword>
<dbReference type="GO" id="GO:0012505">
    <property type="term" value="C:endomembrane system"/>
    <property type="evidence" value="ECO:0007669"/>
    <property type="project" value="UniProtKB-SubCell"/>
</dbReference>
<comment type="caution">
    <text evidence="7">The sequence shown here is derived from an EMBL/GenBank/DDBJ whole genome shotgun (WGS) entry which is preliminary data.</text>
</comment>
<evidence type="ECO:0000256" key="4">
    <source>
        <dbReference type="ARBA" id="ARBA00023136"/>
    </source>
</evidence>